<sequence length="702" mass="75130">MSLASFIFGGDTGKTQGDISDRRKQLADAMLQQGMDSGPVQSPWQGAARLVQALLGGLAIRQQEQQTSGDGSVAPAGDPGDYPFAPLPDNGPIPPERPSLDPLTTTDDRGGQPMAPAAQPGAGLFAPLPDNGPIPTPKPYRDPMVTTDYRREQPMAAGQPPQFPLEHFGDPVASPANPPIPTPRPYRDPMVTTDDRREQPMATDQPGDDAFAPLPDNGPIPSLRPSYRDPQVTTDERRQQPAVPAPGGGAAGSANDGAELQTILSDPVRSAKLPAGMRNNNPANLKYVGQHGPGIIGPSENTDQGDPQVVYATPEAGMRHNVWQIMRKYRKGMLTPNQMIAGASGWTPKSFTAAANIAQLMGIGPDDDLQLTDPAMAKKFVRALITQEQGTSGALYPDSMIEAAIAAQSKGVAHAVPTQPAKEPVPTPRPEYPDPQMTTDERRQQPATAPQLPGDDPFVLPDKVPVPTPKPGRHDRQAVRGAPSQQPADADVFHGFMDTVKNGYKTKNGSVIQVTNPYGLAAIASTGQSESQFSTKRANSSWSDPSASGKKGTSGGIMSWRNTRLQALYDFAAQKGEKVGAISPQTQAEFFLQENPHLIARLNAAKSLEEAQSLMNRAWAFKGYNERGNPEVSNRLARARSFMPQYQTEDTADPSAQPGNPSNPPPRQGSRNPQETMKRGRKQPAADALVHALLGRQQSGLW</sequence>
<comment type="caution">
    <text evidence="3">The sequence shown here is derived from an EMBL/GenBank/DDBJ whole genome shotgun (WGS) entry which is preliminary data.</text>
</comment>
<feature type="region of interest" description="Disordered" evidence="1">
    <location>
        <begin position="412"/>
        <end position="489"/>
    </location>
</feature>
<feature type="region of interest" description="Disordered" evidence="1">
    <location>
        <begin position="647"/>
        <end position="702"/>
    </location>
</feature>
<accession>A0A7W6R8G0</accession>
<feature type="compositionally biased region" description="Pro residues" evidence="1">
    <location>
        <begin position="85"/>
        <end position="97"/>
    </location>
</feature>
<protein>
    <recommendedName>
        <fullName evidence="2">Phage tail lysozyme domain-containing protein</fullName>
    </recommendedName>
</protein>
<feature type="compositionally biased region" description="Low complexity" evidence="1">
    <location>
        <begin position="111"/>
        <end position="123"/>
    </location>
</feature>
<dbReference type="Pfam" id="PF18013">
    <property type="entry name" value="Phage_lysozyme2"/>
    <property type="match status" value="1"/>
</dbReference>
<dbReference type="RefSeq" id="WP_184473057.1">
    <property type="nucleotide sequence ID" value="NZ_JACIFY010000024.1"/>
</dbReference>
<feature type="region of interest" description="Disordered" evidence="1">
    <location>
        <begin position="527"/>
        <end position="557"/>
    </location>
</feature>
<dbReference type="Gene3D" id="1.10.530.10">
    <property type="match status" value="1"/>
</dbReference>
<evidence type="ECO:0000313" key="4">
    <source>
        <dbReference type="Proteomes" id="UP000540909"/>
    </source>
</evidence>
<evidence type="ECO:0000313" key="3">
    <source>
        <dbReference type="EMBL" id="MBB4238682.1"/>
    </source>
</evidence>
<evidence type="ECO:0000259" key="2">
    <source>
        <dbReference type="Pfam" id="PF18013"/>
    </source>
</evidence>
<dbReference type="AlphaFoldDB" id="A0A7W6R8G0"/>
<reference evidence="3 4" key="1">
    <citation type="submission" date="2020-08" db="EMBL/GenBank/DDBJ databases">
        <title>Genomic Encyclopedia of Type Strains, Phase IV (KMG-V): Genome sequencing to study the core and pangenomes of soil and plant-associated prokaryotes.</title>
        <authorList>
            <person name="Whitman W."/>
        </authorList>
    </citation>
    <scope>NUCLEOTIDE SEQUENCE [LARGE SCALE GENOMIC DNA]</scope>
    <source>
        <strain evidence="3 4">SEMIA 4089</strain>
    </source>
</reference>
<proteinExistence type="predicted"/>
<feature type="compositionally biased region" description="Polar residues" evidence="1">
    <location>
        <begin position="527"/>
        <end position="546"/>
    </location>
</feature>
<dbReference type="Proteomes" id="UP000540909">
    <property type="component" value="Unassembled WGS sequence"/>
</dbReference>
<evidence type="ECO:0000256" key="1">
    <source>
        <dbReference type="SAM" id="MobiDB-lite"/>
    </source>
</evidence>
<feature type="region of interest" description="Disordered" evidence="1">
    <location>
        <begin position="1"/>
        <end position="21"/>
    </location>
</feature>
<feature type="region of interest" description="Disordered" evidence="1">
    <location>
        <begin position="61"/>
        <end position="255"/>
    </location>
</feature>
<feature type="domain" description="Phage tail lysozyme" evidence="2">
    <location>
        <begin position="517"/>
        <end position="643"/>
    </location>
</feature>
<name>A0A7W6R8G0_9HYPH</name>
<organism evidence="3 4">
    <name type="scientific">Rhizobium esperanzae</name>
    <dbReference type="NCBI Taxonomy" id="1967781"/>
    <lineage>
        <taxon>Bacteria</taxon>
        <taxon>Pseudomonadati</taxon>
        <taxon>Pseudomonadota</taxon>
        <taxon>Alphaproteobacteria</taxon>
        <taxon>Hyphomicrobiales</taxon>
        <taxon>Rhizobiaceae</taxon>
        <taxon>Rhizobium/Agrobacterium group</taxon>
        <taxon>Rhizobium</taxon>
    </lineage>
</organism>
<dbReference type="InterPro" id="IPR041219">
    <property type="entry name" value="Phage_lysozyme2"/>
</dbReference>
<dbReference type="EMBL" id="JACIFY010000024">
    <property type="protein sequence ID" value="MBB4238682.1"/>
    <property type="molecule type" value="Genomic_DNA"/>
</dbReference>
<gene>
    <name evidence="3" type="ORF">GGD57_005296</name>
</gene>